<evidence type="ECO:0000256" key="2">
    <source>
        <dbReference type="ARBA" id="ARBA00009865"/>
    </source>
</evidence>
<dbReference type="Gene3D" id="2.115.10.20">
    <property type="entry name" value="Glycosyl hydrolase domain, family 43"/>
    <property type="match status" value="1"/>
</dbReference>
<feature type="domain" description="Extracellular endo-alpha-(1-&gt;5)-L-arabinanase C-terminal" evidence="10">
    <location>
        <begin position="692"/>
        <end position="795"/>
    </location>
</feature>
<keyword evidence="8" id="KW-1133">Transmembrane helix</keyword>
<name>A0A9J6RF98_9BACI</name>
<evidence type="ECO:0000256" key="4">
    <source>
        <dbReference type="ARBA" id="ARBA00023295"/>
    </source>
</evidence>
<evidence type="ECO:0000256" key="3">
    <source>
        <dbReference type="ARBA" id="ARBA00022801"/>
    </source>
</evidence>
<feature type="region of interest" description="Disordered" evidence="7">
    <location>
        <begin position="1515"/>
        <end position="1568"/>
    </location>
</feature>
<evidence type="ECO:0000313" key="12">
    <source>
        <dbReference type="EMBL" id="MCZ0703849.1"/>
    </source>
</evidence>
<dbReference type="Proteomes" id="UP001084197">
    <property type="component" value="Unassembled WGS sequence"/>
</dbReference>
<dbReference type="Gene3D" id="2.40.128.10">
    <property type="match status" value="1"/>
</dbReference>
<feature type="active site" description="Proton donor" evidence="5">
    <location>
        <position position="554"/>
    </location>
</feature>
<dbReference type="SUPFAM" id="SSF49899">
    <property type="entry name" value="Concanavalin A-like lectins/glucanases"/>
    <property type="match status" value="3"/>
</dbReference>
<organism evidence="12 13">
    <name type="scientific">Natronobacillus azotifigens</name>
    <dbReference type="NCBI Taxonomy" id="472978"/>
    <lineage>
        <taxon>Bacteria</taxon>
        <taxon>Bacillati</taxon>
        <taxon>Bacillota</taxon>
        <taxon>Bacilli</taxon>
        <taxon>Bacillales</taxon>
        <taxon>Bacillaceae</taxon>
        <taxon>Natronobacillus</taxon>
    </lineage>
</organism>
<dbReference type="PANTHER" id="PTHR43301:SF3">
    <property type="entry name" value="ARABINAN ENDO-1,5-ALPHA-L-ARABINOSIDASE A-RELATED"/>
    <property type="match status" value="1"/>
</dbReference>
<evidence type="ECO:0000259" key="11">
    <source>
        <dbReference type="Pfam" id="PF20578"/>
    </source>
</evidence>
<feature type="chain" id="PRO_5039904557" evidence="9">
    <location>
        <begin position="25"/>
        <end position="1605"/>
    </location>
</feature>
<evidence type="ECO:0000256" key="5">
    <source>
        <dbReference type="PIRSR" id="PIRSR606710-1"/>
    </source>
</evidence>
<comment type="pathway">
    <text evidence="1">Glycan metabolism; L-arabinan degradation.</text>
</comment>
<feature type="compositionally biased region" description="Acidic residues" evidence="7">
    <location>
        <begin position="267"/>
        <end position="276"/>
    </location>
</feature>
<evidence type="ECO:0000256" key="7">
    <source>
        <dbReference type="SAM" id="MobiDB-lite"/>
    </source>
</evidence>
<evidence type="ECO:0000256" key="9">
    <source>
        <dbReference type="SAM" id="SignalP"/>
    </source>
</evidence>
<dbReference type="RefSeq" id="WP_268780613.1">
    <property type="nucleotide sequence ID" value="NZ_JAPRAT010000023.1"/>
</dbReference>
<gene>
    <name evidence="12" type="ORF">OWO01_11565</name>
</gene>
<evidence type="ECO:0000313" key="13">
    <source>
        <dbReference type="Proteomes" id="UP001084197"/>
    </source>
</evidence>
<dbReference type="Pfam" id="PF20578">
    <property type="entry name" value="aBig_2"/>
    <property type="match status" value="1"/>
</dbReference>
<keyword evidence="3" id="KW-0378">Hydrolase</keyword>
<dbReference type="InterPro" id="IPR050727">
    <property type="entry name" value="GH43_arabinanases"/>
</dbReference>
<feature type="active site" description="Proton acceptor" evidence="5">
    <location>
        <position position="305"/>
    </location>
</feature>
<dbReference type="SUPFAM" id="SSF75005">
    <property type="entry name" value="Arabinanase/levansucrase/invertase"/>
    <property type="match status" value="1"/>
</dbReference>
<feature type="domain" description="Atrophied bacterial Ig" evidence="11">
    <location>
        <begin position="807"/>
        <end position="888"/>
    </location>
</feature>
<dbReference type="Pfam" id="PF16369">
    <property type="entry name" value="GH43_C"/>
    <property type="match status" value="1"/>
</dbReference>
<keyword evidence="13" id="KW-1185">Reference proteome</keyword>
<sequence>MKRFLAIFLVFLLLFPTSTLSVLASELATTESTPSLEPTAYYPLDGDLLDSTSSNDAGIPWRREEAGVSDWGPVDGYTFEFHEEGRNQAVYFDGTTGIKLADNLITSDTYSYSLWLKQTADIDEYTSALYTGIIGRRSGISPAIGGRGEIIYQVETGPAQETGLPEGYHYAQLPESYTPYEWSNIFVTVDKGKLTFYLNGEKTGEIDNVPNIYEGLHSDFLLGFNPFPDRYYVGYMDEVMFFDGEALTVDQIESYYHAVVEGFHPVEEDDEGDEDQSGERITNDQVPNLPSRPDIPEFTNVSVHDPSILTANGKFYAFGTHGEAAKSDDLMNWELFTNGYTTPGNVLFGDLSENLADAFQWAGEDDADSRGGFAVWAPEVFFNPDYKWDDGTTGAYMNYYSASSTYIRSVIGYAVAKEVEGPYEHVDTLIYSGFTNHEAYDNNSDVNKHWENTNIKQLIEDGVIDSVRSGWFNNSGGYNNTYFTNAIDANLFYDEDGTLWMTYGSWSGGIFILEVDKETGQVLYPGEDGETEDGRMIDRYFGTKISGGYTGSGEGPYVEYNAEDGYYYLYVTYGWLEADGAYHMRQFRSENPDGPYVGIAGEPAVLPNREAGNASFGNKLTGNFLFKREPGDPGTGDGYGYVSPGHNSIYTDKKTNQQFNVFHARFPNRGEQHEVRVHQMFMNQEGWRIMAPLRYAGETLDAAINTDDIIGSYKYLNHGKNNSTEIVESELIDLHADGTISGAVTGTWERDGYYATLTIGNQTYDGVFVEMWDEVSSMWLMTFTALSDQGFSAWGIQHPMKAATDEAIVELVADQIELPSTTFSDLNLLANGSKGTVINWSSSNPDVISTTGKVTRPATGEPEATVTLTAEFVLNDASKTSSFEVTVIPYQTPALQAHYRFDGDLSDETGQFDDGIIVGNRSDKIGEGQVSFREGRFGEALYLDGSSGVVLPNDLLKDDHFSIGFWFNPEELNNFTPSLFVMQDDDNWFTVNPRGWNNEILLWSRVIEPRETWFDGITGQTAQVGEWQHVVLTNEYGRVRIYVDGERVASANNFNQVVNGEALTIALGVNPFDTAFKGLFDDLVIYQAHTLSSEDVQTLYGGQIPEVGEVDPTTAHFTFDTDLSDITGNHPEATVTGNRLDNTGGAIDFSQTGVNQSIYFDGESGVNLGTGLITGYEYSVSFWLKPEELLDFTTTFFGAQSGSNWTSFLPGGSHGGGVTKLWSGENWYDANLDFMIELNEWTHISYTVDNGDLNIYVNGELAFHGEDFPNVFTNDQAVFGLGVNYWDVPYKGYIDELIIYDDHVLSVNDVRAYYNKTLPLIDLQDSDDETTDPRVKDEIVVDNIEESFVTETADERQVFIAKDAAKVFKFTNEVAKSFNDKDVIELTDSNVRVTIPGSVLRRSKHDVRIEMENVTDSLVNKIDPAKVNRLSDFIQFSLKDGEEAIDFSVDGIELVFTIDLAHVIDRDNLRVVYFNSDGVEVTEHGTEIINISETGEVTVRVTHFSTYGIIELVEGEPSDPVNPVDPDDVTDPVDDGYDSDDDSDSDDSDSDSNDKVSGSDDIDSDEEELQGLPSTATNMFNLILIGLWLILAAGAILVFNRKKSA</sequence>
<evidence type="ECO:0000259" key="10">
    <source>
        <dbReference type="Pfam" id="PF16369"/>
    </source>
</evidence>
<dbReference type="Gene3D" id="2.60.40.1080">
    <property type="match status" value="1"/>
</dbReference>
<dbReference type="InterPro" id="IPR023296">
    <property type="entry name" value="Glyco_hydro_beta-prop_sf"/>
</dbReference>
<dbReference type="GO" id="GO:0004553">
    <property type="term" value="F:hydrolase activity, hydrolyzing O-glycosyl compounds"/>
    <property type="evidence" value="ECO:0007669"/>
    <property type="project" value="InterPro"/>
</dbReference>
<dbReference type="EMBL" id="JAPRAT010000023">
    <property type="protein sequence ID" value="MCZ0703849.1"/>
    <property type="molecule type" value="Genomic_DNA"/>
</dbReference>
<dbReference type="InterPro" id="IPR046780">
    <property type="entry name" value="aBig_2"/>
</dbReference>
<keyword evidence="8" id="KW-0812">Transmembrane</keyword>
<evidence type="ECO:0000256" key="6">
    <source>
        <dbReference type="PIRSR" id="PIRSR606710-2"/>
    </source>
</evidence>
<keyword evidence="4" id="KW-0326">Glycosidase</keyword>
<feature type="signal peptide" evidence="9">
    <location>
        <begin position="1"/>
        <end position="24"/>
    </location>
</feature>
<protein>
    <submittedName>
        <fullName evidence="12">Family 43 glycosylhydrolase</fullName>
    </submittedName>
</protein>
<dbReference type="Pfam" id="PF04616">
    <property type="entry name" value="Glyco_hydro_43"/>
    <property type="match status" value="1"/>
</dbReference>
<feature type="region of interest" description="Disordered" evidence="7">
    <location>
        <begin position="267"/>
        <end position="294"/>
    </location>
</feature>
<evidence type="ECO:0000256" key="8">
    <source>
        <dbReference type="SAM" id="Phobius"/>
    </source>
</evidence>
<feature type="transmembrane region" description="Helical" evidence="8">
    <location>
        <begin position="1579"/>
        <end position="1599"/>
    </location>
</feature>
<keyword evidence="9" id="KW-0732">Signal</keyword>
<dbReference type="PANTHER" id="PTHR43301">
    <property type="entry name" value="ARABINAN ENDO-1,5-ALPHA-L-ARABINOSIDASE"/>
    <property type="match status" value="1"/>
</dbReference>
<dbReference type="InterPro" id="IPR006710">
    <property type="entry name" value="Glyco_hydro_43"/>
</dbReference>
<dbReference type="InterPro" id="IPR032291">
    <property type="entry name" value="Abn2_C"/>
</dbReference>
<feature type="site" description="Important for catalytic activity, responsible for pKa modulation of the active site Glu and correct orientation of both the proton donor and substrate" evidence="6">
    <location>
        <position position="488"/>
    </location>
</feature>
<keyword evidence="8" id="KW-0472">Membrane</keyword>
<evidence type="ECO:0000256" key="1">
    <source>
        <dbReference type="ARBA" id="ARBA00004834"/>
    </source>
</evidence>
<dbReference type="GO" id="GO:0005975">
    <property type="term" value="P:carbohydrate metabolic process"/>
    <property type="evidence" value="ECO:0007669"/>
    <property type="project" value="InterPro"/>
</dbReference>
<feature type="compositionally biased region" description="Acidic residues" evidence="7">
    <location>
        <begin position="1525"/>
        <end position="1551"/>
    </location>
</feature>
<comment type="caution">
    <text evidence="12">The sequence shown here is derived from an EMBL/GenBank/DDBJ whole genome shotgun (WGS) entry which is preliminary data.</text>
</comment>
<dbReference type="CDD" id="cd18832">
    <property type="entry name" value="GH43_GsAbnA-like"/>
    <property type="match status" value="1"/>
</dbReference>
<dbReference type="Pfam" id="PF13385">
    <property type="entry name" value="Laminin_G_3"/>
    <property type="match status" value="3"/>
</dbReference>
<dbReference type="InterPro" id="IPR013320">
    <property type="entry name" value="ConA-like_dom_sf"/>
</dbReference>
<proteinExistence type="inferred from homology"/>
<reference evidence="12" key="1">
    <citation type="submission" date="2022-11" db="EMBL/GenBank/DDBJ databases">
        <title>WGS of Natronobacillus azotifigens 24KS-1, an anaerobic diazotrophic haloalkaliphile from soda-rich habitats.</title>
        <authorList>
            <person name="Sorokin D.Y."/>
            <person name="Merkel A.Y."/>
        </authorList>
    </citation>
    <scope>NUCLEOTIDE SEQUENCE</scope>
    <source>
        <strain evidence="12">24KS-1</strain>
    </source>
</reference>
<dbReference type="NCBIfam" id="TIGR01167">
    <property type="entry name" value="LPXTG_anchor"/>
    <property type="match status" value="1"/>
</dbReference>
<accession>A0A9J6RF98</accession>
<comment type="similarity">
    <text evidence="2">Belongs to the glycosyl hydrolase 43 family.</text>
</comment>
<dbReference type="Gene3D" id="2.60.120.200">
    <property type="match status" value="3"/>
</dbReference>